<dbReference type="GO" id="GO:0003677">
    <property type="term" value="F:DNA binding"/>
    <property type="evidence" value="ECO:0007669"/>
    <property type="project" value="InterPro"/>
</dbReference>
<dbReference type="Pfam" id="PF13411">
    <property type="entry name" value="MerR_1"/>
    <property type="match status" value="1"/>
</dbReference>
<dbReference type="AlphaFoldDB" id="A0A0L6CQF2"/>
<gene>
    <name evidence="2" type="ORF">ROTO_35250</name>
</gene>
<evidence type="ECO:0000313" key="3">
    <source>
        <dbReference type="Proteomes" id="UP000037046"/>
    </source>
</evidence>
<sequence>MSYDERTVITHVQRLTLRDLRLWVREGWVRPMEGEKGPVFDDVDIARVRLLRDLKKDMSIPKDTLPLVLSLIDRLNMTLREFRCLQSALKDQPEDIRRDIITRYAGLREEME</sequence>
<name>A0A0L6CQF2_9RHOB</name>
<keyword evidence="3" id="KW-1185">Reference proteome</keyword>
<accession>A0A0L6CQF2</accession>
<dbReference type="OrthoDB" id="9800876at2"/>
<feature type="domain" description="HTH merR-type" evidence="1">
    <location>
        <begin position="15"/>
        <end position="56"/>
    </location>
</feature>
<evidence type="ECO:0000259" key="1">
    <source>
        <dbReference type="Pfam" id="PF13411"/>
    </source>
</evidence>
<evidence type="ECO:0000313" key="2">
    <source>
        <dbReference type="EMBL" id="KNX39941.1"/>
    </source>
</evidence>
<dbReference type="PATRIC" id="fig|74031.6.peg.3617"/>
<dbReference type="EMBL" id="LGVV01000083">
    <property type="protein sequence ID" value="KNX39941.1"/>
    <property type="molecule type" value="Genomic_DNA"/>
</dbReference>
<comment type="caution">
    <text evidence="2">The sequence shown here is derived from an EMBL/GenBank/DDBJ whole genome shotgun (WGS) entry which is preliminary data.</text>
</comment>
<dbReference type="InterPro" id="IPR000551">
    <property type="entry name" value="MerR-type_HTH_dom"/>
</dbReference>
<dbReference type="GO" id="GO:0006355">
    <property type="term" value="P:regulation of DNA-templated transcription"/>
    <property type="evidence" value="ECO:0007669"/>
    <property type="project" value="InterPro"/>
</dbReference>
<reference evidence="3" key="1">
    <citation type="submission" date="2015-07" db="EMBL/GenBank/DDBJ databases">
        <title>Draft Genome Sequence of Roseovarius tolerans EL-164, a producer of N-Acylated Alanine Methyl Esters (NAMEs).</title>
        <authorList>
            <person name="Voget S."/>
            <person name="Bruns H."/>
            <person name="Wagner-Doebler I."/>
            <person name="Schulz S."/>
            <person name="Daniel R."/>
        </authorList>
    </citation>
    <scope>NUCLEOTIDE SEQUENCE [LARGE SCALE GENOMIC DNA]</scope>
    <source>
        <strain evidence="3">EL-164</strain>
    </source>
</reference>
<organism evidence="2 3">
    <name type="scientific">Roseovarius tolerans</name>
    <dbReference type="NCBI Taxonomy" id="74031"/>
    <lineage>
        <taxon>Bacteria</taxon>
        <taxon>Pseudomonadati</taxon>
        <taxon>Pseudomonadota</taxon>
        <taxon>Alphaproteobacteria</taxon>
        <taxon>Rhodobacterales</taxon>
        <taxon>Roseobacteraceae</taxon>
        <taxon>Roseovarius</taxon>
    </lineage>
</organism>
<protein>
    <recommendedName>
        <fullName evidence="1">HTH merR-type domain-containing protein</fullName>
    </recommendedName>
</protein>
<dbReference type="Proteomes" id="UP000037046">
    <property type="component" value="Unassembled WGS sequence"/>
</dbReference>
<dbReference type="RefSeq" id="WP_050664344.1">
    <property type="nucleotide sequence ID" value="NZ_CP118494.1"/>
</dbReference>
<dbReference type="Gene3D" id="1.10.1660.10">
    <property type="match status" value="1"/>
</dbReference>
<proteinExistence type="predicted"/>